<evidence type="ECO:0000256" key="1">
    <source>
        <dbReference type="ARBA" id="ARBA00004173"/>
    </source>
</evidence>
<evidence type="ECO:0000256" key="6">
    <source>
        <dbReference type="ARBA" id="ARBA00023136"/>
    </source>
</evidence>
<protein>
    <submittedName>
        <fullName evidence="7">Similar to Protein SERAC1 acc. no. Q2TBM9</fullName>
    </submittedName>
</protein>
<dbReference type="GO" id="GO:0016020">
    <property type="term" value="C:membrane"/>
    <property type="evidence" value="ECO:0007669"/>
    <property type="project" value="UniProtKB-SubCell"/>
</dbReference>
<evidence type="ECO:0000256" key="2">
    <source>
        <dbReference type="ARBA" id="ARBA00004240"/>
    </source>
</evidence>
<evidence type="ECO:0000256" key="3">
    <source>
        <dbReference type="ARBA" id="ARBA00004370"/>
    </source>
</evidence>
<keyword evidence="5" id="KW-0496">Mitochondrion</keyword>
<dbReference type="OrthoDB" id="5086500at2759"/>
<dbReference type="PANTHER" id="PTHR48182">
    <property type="entry name" value="PROTEIN SERAC1"/>
    <property type="match status" value="1"/>
</dbReference>
<evidence type="ECO:0000256" key="4">
    <source>
        <dbReference type="ARBA" id="ARBA00022824"/>
    </source>
</evidence>
<dbReference type="eggNOG" id="KOG2029">
    <property type="taxonomic scope" value="Eukaryota"/>
</dbReference>
<organism evidence="7 8">
    <name type="scientific">Pyronema omphalodes (strain CBS 100304)</name>
    <name type="common">Pyronema confluens</name>
    <dbReference type="NCBI Taxonomy" id="1076935"/>
    <lineage>
        <taxon>Eukaryota</taxon>
        <taxon>Fungi</taxon>
        <taxon>Dikarya</taxon>
        <taxon>Ascomycota</taxon>
        <taxon>Pezizomycotina</taxon>
        <taxon>Pezizomycetes</taxon>
        <taxon>Pezizales</taxon>
        <taxon>Pyronemataceae</taxon>
        <taxon>Pyronema</taxon>
    </lineage>
</organism>
<keyword evidence="8" id="KW-1185">Reference proteome</keyword>
<keyword evidence="6" id="KW-0472">Membrane</keyword>
<dbReference type="AlphaFoldDB" id="U4LTC8"/>
<dbReference type="InterPro" id="IPR052374">
    <property type="entry name" value="SERAC1"/>
</dbReference>
<gene>
    <name evidence="7" type="ORF">PCON_09088</name>
</gene>
<dbReference type="GO" id="GO:0005783">
    <property type="term" value="C:endoplasmic reticulum"/>
    <property type="evidence" value="ECO:0007669"/>
    <property type="project" value="UniProtKB-SubCell"/>
</dbReference>
<evidence type="ECO:0000313" key="7">
    <source>
        <dbReference type="EMBL" id="CCX30721.1"/>
    </source>
</evidence>
<dbReference type="PANTHER" id="PTHR48182:SF2">
    <property type="entry name" value="PROTEIN SERAC1"/>
    <property type="match status" value="1"/>
</dbReference>
<sequence>MQDVLSARNYHAPPLLSTSVSLSRTAPQLITMENVPSNSDMCARPSGMPDRTIDESTPLPLRCRTFRLSEIPSDVTENQLTQHLDGLQVTGFNCVFGNTRVFSLAHHVSRQVATVSFHREPDQFQKCQADKMSYIWFRKHRVEGRAVPINVAIDCDFYRMTPQYKSPEAPRFDIIAVTGLSGHAYGSWKSPDQADVMWLRDMLPLDFPASRILSWGYYSSIKDAKTTTSIADIARNLLHDIQVIQIVKRPLIFFGHSLGRLVIKKAFVDAAKGNTEQENPLIRSRIGILFFGVASYGSDFLFTLENDFRICHGSMDGCIAVSLYETEDTNAVEVRQANCFVPSETLTEEENTGGKMGAIIWWSDPDGLQQISDMFSIRIQQPDCGFRRSFKDSQV</sequence>
<dbReference type="GO" id="GO:0005739">
    <property type="term" value="C:mitochondrion"/>
    <property type="evidence" value="ECO:0007669"/>
    <property type="project" value="UniProtKB-SubCell"/>
</dbReference>
<comment type="subcellular location">
    <subcellularLocation>
        <location evidence="2">Endoplasmic reticulum</location>
    </subcellularLocation>
    <subcellularLocation>
        <location evidence="3">Membrane</location>
    </subcellularLocation>
    <subcellularLocation>
        <location evidence="1">Mitochondrion</location>
    </subcellularLocation>
</comment>
<proteinExistence type="predicted"/>
<reference evidence="7 8" key="1">
    <citation type="journal article" date="2013" name="PLoS Genet.">
        <title>The genome and development-dependent transcriptomes of Pyronema confluens: a window into fungal evolution.</title>
        <authorList>
            <person name="Traeger S."/>
            <person name="Altegoer F."/>
            <person name="Freitag M."/>
            <person name="Gabaldon T."/>
            <person name="Kempken F."/>
            <person name="Kumar A."/>
            <person name="Marcet-Houben M."/>
            <person name="Poggeler S."/>
            <person name="Stajich J.E."/>
            <person name="Nowrousian M."/>
        </authorList>
    </citation>
    <scope>NUCLEOTIDE SEQUENCE [LARGE SCALE GENOMIC DNA]</scope>
    <source>
        <strain evidence="8">CBS 100304</strain>
        <tissue evidence="7">Vegetative mycelium</tissue>
    </source>
</reference>
<keyword evidence="4" id="KW-0256">Endoplasmic reticulum</keyword>
<accession>U4LTC8</accession>
<dbReference type="EMBL" id="HF935466">
    <property type="protein sequence ID" value="CCX30721.1"/>
    <property type="molecule type" value="Genomic_DNA"/>
</dbReference>
<evidence type="ECO:0000256" key="5">
    <source>
        <dbReference type="ARBA" id="ARBA00023128"/>
    </source>
</evidence>
<evidence type="ECO:0000313" key="8">
    <source>
        <dbReference type="Proteomes" id="UP000018144"/>
    </source>
</evidence>
<dbReference type="Proteomes" id="UP000018144">
    <property type="component" value="Unassembled WGS sequence"/>
</dbReference>
<name>U4LTC8_PYROM</name>